<dbReference type="Pfam" id="PF18106">
    <property type="entry name" value="Rol_Rep_N"/>
    <property type="match status" value="1"/>
</dbReference>
<accession>A0A662Z5A1</accession>
<dbReference type="SUPFAM" id="SSF47413">
    <property type="entry name" value="lambda repressor-like DNA-binding domains"/>
    <property type="match status" value="1"/>
</dbReference>
<evidence type="ECO:0000259" key="1">
    <source>
        <dbReference type="PROSITE" id="PS50943"/>
    </source>
</evidence>
<organism evidence="2 3">
    <name type="scientific">Aliicoccus persicus</name>
    <dbReference type="NCBI Taxonomy" id="930138"/>
    <lineage>
        <taxon>Bacteria</taxon>
        <taxon>Bacillati</taxon>
        <taxon>Bacillota</taxon>
        <taxon>Bacilli</taxon>
        <taxon>Bacillales</taxon>
        <taxon>Staphylococcaceae</taxon>
        <taxon>Aliicoccus</taxon>
    </lineage>
</organism>
<feature type="domain" description="HTH cro/C1-type" evidence="1">
    <location>
        <begin position="10"/>
        <end position="66"/>
    </location>
</feature>
<sequence>MTTKQWHENLKEKRIAYGLSQKKLAQASTISRQYYNQIETGKRVPSDERKQMIEQALERFNPESPLDMMIDYVRLRFPTTDVKEVIQKTLRLKIKYFLHQDFGYYGYSEHFVLGDIMVLVSHEEDKGVLLELKGRGTRQFEGYLDAQGRDWYEFFMDCLIQKAVIKRLDLAINDKVGLLNIPTLTKKCADEECISVFRSFKSYRSGELTRRDEKIGMGHTLYIGSLRSDIYLCLYQKNYEEYAKKNIPLSDTETKNRFEIRLKNERALYALKDLLRHENPERTAFKIINRYLRFCDKEKGKPRSEWKLNDDWKLFIGENRQAMRLTTKPEPYTFDRTLRWLAHQVAPSLKIATKLDELHNTSHIKDMISKAKLKDKHITLLKQQSVSIDEIIL</sequence>
<dbReference type="NCBIfam" id="NF041493">
    <property type="entry name" value="MobT"/>
    <property type="match status" value="1"/>
</dbReference>
<gene>
    <name evidence="2" type="ORF">SAMN05192557_1255</name>
</gene>
<dbReference type="PROSITE" id="PS50943">
    <property type="entry name" value="HTH_CROC1"/>
    <property type="match status" value="1"/>
</dbReference>
<dbReference type="CDD" id="cd00093">
    <property type="entry name" value="HTH_XRE"/>
    <property type="match status" value="1"/>
</dbReference>
<dbReference type="InterPro" id="IPR010982">
    <property type="entry name" value="Lambda_DNA-bd_dom_sf"/>
</dbReference>
<evidence type="ECO:0000313" key="2">
    <source>
        <dbReference type="EMBL" id="SEW01787.1"/>
    </source>
</evidence>
<dbReference type="InterPro" id="IPR001387">
    <property type="entry name" value="Cro/C1-type_HTH"/>
</dbReference>
<dbReference type="RefSeq" id="WP_091474915.1">
    <property type="nucleotide sequence ID" value="NZ_FOIT01000003.1"/>
</dbReference>
<dbReference type="Pfam" id="PF01381">
    <property type="entry name" value="HTH_3"/>
    <property type="match status" value="1"/>
</dbReference>
<dbReference type="AlphaFoldDB" id="A0A662Z5A1"/>
<dbReference type="EMBL" id="FOIT01000003">
    <property type="protein sequence ID" value="SEW01787.1"/>
    <property type="molecule type" value="Genomic_DNA"/>
</dbReference>
<dbReference type="SMART" id="SM00530">
    <property type="entry name" value="HTH_XRE"/>
    <property type="match status" value="1"/>
</dbReference>
<reference evidence="2 3" key="1">
    <citation type="submission" date="2016-10" db="EMBL/GenBank/DDBJ databases">
        <authorList>
            <person name="Varghese N."/>
            <person name="Submissions S."/>
        </authorList>
    </citation>
    <scope>NUCLEOTIDE SEQUENCE [LARGE SCALE GENOMIC DNA]</scope>
    <source>
        <strain evidence="2 3">IBRC-M10081</strain>
    </source>
</reference>
<dbReference type="InterPro" id="IPR003491">
    <property type="entry name" value="REP-like_C"/>
</dbReference>
<dbReference type="InterPro" id="IPR040819">
    <property type="entry name" value="Rol_Rep_N"/>
</dbReference>
<dbReference type="Proteomes" id="UP000243605">
    <property type="component" value="Unassembled WGS sequence"/>
</dbReference>
<dbReference type="Gene3D" id="1.10.260.40">
    <property type="entry name" value="lambda repressor-like DNA-binding domains"/>
    <property type="match status" value="1"/>
</dbReference>
<dbReference type="Pfam" id="PF02486">
    <property type="entry name" value="Rep_trans"/>
    <property type="match status" value="1"/>
</dbReference>
<dbReference type="GO" id="GO:0003677">
    <property type="term" value="F:DNA binding"/>
    <property type="evidence" value="ECO:0007669"/>
    <property type="project" value="InterPro"/>
</dbReference>
<proteinExistence type="predicted"/>
<keyword evidence="3" id="KW-1185">Reference proteome</keyword>
<evidence type="ECO:0000313" key="3">
    <source>
        <dbReference type="Proteomes" id="UP000243605"/>
    </source>
</evidence>
<dbReference type="InterPro" id="IPR048093">
    <property type="entry name" value="MobT"/>
</dbReference>
<dbReference type="OrthoDB" id="2067664at2"/>
<protein>
    <submittedName>
        <fullName evidence="2">Phage replication initiation protein</fullName>
    </submittedName>
</protein>
<name>A0A662Z5A1_9STAP</name>